<accession>A0ABW5QZH1</accession>
<reference evidence="3" key="1">
    <citation type="journal article" date="2019" name="Int. J. Syst. Evol. Microbiol.">
        <title>The Global Catalogue of Microorganisms (GCM) 10K type strain sequencing project: providing services to taxonomists for standard genome sequencing and annotation.</title>
        <authorList>
            <consortium name="The Broad Institute Genomics Platform"/>
            <consortium name="The Broad Institute Genome Sequencing Center for Infectious Disease"/>
            <person name="Wu L."/>
            <person name="Ma J."/>
        </authorList>
    </citation>
    <scope>NUCLEOTIDE SEQUENCE [LARGE SCALE GENOMIC DNA]</scope>
    <source>
        <strain evidence="3">TISTR 1827</strain>
    </source>
</reference>
<proteinExistence type="predicted"/>
<protein>
    <submittedName>
        <fullName evidence="2">Topoisomerase DNA-binding C4 zinc finger domain-containing protein</fullName>
    </submittedName>
</protein>
<dbReference type="EMBL" id="JBHUMY010000018">
    <property type="protein sequence ID" value="MFD2661869.1"/>
    <property type="molecule type" value="Genomic_DNA"/>
</dbReference>
<keyword evidence="2" id="KW-0238">DNA-binding</keyword>
<dbReference type="SUPFAM" id="SSF57783">
    <property type="entry name" value="Zinc beta-ribbon"/>
    <property type="match status" value="1"/>
</dbReference>
<dbReference type="Pfam" id="PF01396">
    <property type="entry name" value="Zn_ribbon_Top1"/>
    <property type="match status" value="1"/>
</dbReference>
<dbReference type="InterPro" id="IPR013498">
    <property type="entry name" value="Topo_IA_Znf"/>
</dbReference>
<gene>
    <name evidence="2" type="ORF">ACFSW5_16565</name>
</gene>
<evidence type="ECO:0000313" key="3">
    <source>
        <dbReference type="Proteomes" id="UP001597493"/>
    </source>
</evidence>
<evidence type="ECO:0000259" key="1">
    <source>
        <dbReference type="Pfam" id="PF01396"/>
    </source>
</evidence>
<organism evidence="2 3">
    <name type="scientific">Paenibacillus thailandensis</name>
    <dbReference type="NCBI Taxonomy" id="393250"/>
    <lineage>
        <taxon>Bacteria</taxon>
        <taxon>Bacillati</taxon>
        <taxon>Bacillota</taxon>
        <taxon>Bacilli</taxon>
        <taxon>Bacillales</taxon>
        <taxon>Paenibacillaceae</taxon>
        <taxon>Paenibacillus</taxon>
    </lineage>
</organism>
<sequence>MNKAVREAAAGASLPSCPACGSYMVQRKNKEGKSFYGCSNYPKCRTTKSI</sequence>
<dbReference type="GO" id="GO:0003677">
    <property type="term" value="F:DNA binding"/>
    <property type="evidence" value="ECO:0007669"/>
    <property type="project" value="UniProtKB-KW"/>
</dbReference>
<dbReference type="RefSeq" id="WP_379275355.1">
    <property type="nucleotide sequence ID" value="NZ_JBHUGT010000023.1"/>
</dbReference>
<name>A0ABW5QZH1_9BACL</name>
<evidence type="ECO:0000313" key="2">
    <source>
        <dbReference type="EMBL" id="MFD2661869.1"/>
    </source>
</evidence>
<comment type="caution">
    <text evidence="2">The sequence shown here is derived from an EMBL/GenBank/DDBJ whole genome shotgun (WGS) entry which is preliminary data.</text>
</comment>
<dbReference type="Proteomes" id="UP001597493">
    <property type="component" value="Unassembled WGS sequence"/>
</dbReference>
<dbReference type="Gene3D" id="3.30.65.10">
    <property type="entry name" value="Bacterial Topoisomerase I, domain 1"/>
    <property type="match status" value="1"/>
</dbReference>
<keyword evidence="3" id="KW-1185">Reference proteome</keyword>
<feature type="domain" description="DNA topoisomerase type IA zn finger" evidence="1">
    <location>
        <begin position="16"/>
        <end position="50"/>
    </location>
</feature>